<evidence type="ECO:0008006" key="6">
    <source>
        <dbReference type="Google" id="ProtNLM"/>
    </source>
</evidence>
<reference evidence="4 5" key="1">
    <citation type="journal article" date="2020" name="IScience">
        <title>Genome Sequencing of the Endangered Kingdonia uniflora (Circaeasteraceae, Ranunculales) Reveals Potential Mechanisms of Evolutionary Specialization.</title>
        <authorList>
            <person name="Sun Y."/>
            <person name="Deng T."/>
            <person name="Zhang A."/>
            <person name="Moore M.J."/>
            <person name="Landis J.B."/>
            <person name="Lin N."/>
            <person name="Zhang H."/>
            <person name="Zhang X."/>
            <person name="Huang J."/>
            <person name="Zhang X."/>
            <person name="Sun H."/>
            <person name="Wang H."/>
        </authorList>
    </citation>
    <scope>NUCLEOTIDE SEQUENCE [LARGE SCALE GENOMIC DNA]</scope>
    <source>
        <strain evidence="4">TB1705</strain>
        <tissue evidence="4">Leaf</tissue>
    </source>
</reference>
<dbReference type="Pfam" id="PF01535">
    <property type="entry name" value="PPR"/>
    <property type="match status" value="3"/>
</dbReference>
<dbReference type="EMBL" id="JACGCM010002208">
    <property type="protein sequence ID" value="KAF6143257.1"/>
    <property type="molecule type" value="Genomic_DNA"/>
</dbReference>
<feature type="repeat" description="PPR" evidence="3">
    <location>
        <begin position="350"/>
        <end position="384"/>
    </location>
</feature>
<comment type="similarity">
    <text evidence="1">Belongs to the PPR family. P subfamily.</text>
</comment>
<gene>
    <name evidence="4" type="ORF">GIB67_039040</name>
</gene>
<feature type="repeat" description="PPR" evidence="3">
    <location>
        <begin position="385"/>
        <end position="419"/>
    </location>
</feature>
<evidence type="ECO:0000313" key="4">
    <source>
        <dbReference type="EMBL" id="KAF6143257.1"/>
    </source>
</evidence>
<dbReference type="AlphaFoldDB" id="A0A7J7LKU0"/>
<dbReference type="Gene3D" id="1.25.40.10">
    <property type="entry name" value="Tetratricopeptide repeat domain"/>
    <property type="match status" value="4"/>
</dbReference>
<feature type="repeat" description="PPR" evidence="3">
    <location>
        <begin position="315"/>
        <end position="349"/>
    </location>
</feature>
<name>A0A7J7LKU0_9MAGN</name>
<dbReference type="Pfam" id="PF13041">
    <property type="entry name" value="PPR_2"/>
    <property type="match status" value="3"/>
</dbReference>
<feature type="repeat" description="PPR" evidence="3">
    <location>
        <begin position="245"/>
        <end position="279"/>
    </location>
</feature>
<dbReference type="Proteomes" id="UP000541444">
    <property type="component" value="Unassembled WGS sequence"/>
</dbReference>
<dbReference type="PROSITE" id="PS51375">
    <property type="entry name" value="PPR"/>
    <property type="match status" value="7"/>
</dbReference>
<keyword evidence="5" id="KW-1185">Reference proteome</keyword>
<evidence type="ECO:0000256" key="2">
    <source>
        <dbReference type="ARBA" id="ARBA00022737"/>
    </source>
</evidence>
<proteinExistence type="inferred from homology"/>
<evidence type="ECO:0000256" key="3">
    <source>
        <dbReference type="PROSITE-ProRule" id="PRU00708"/>
    </source>
</evidence>
<feature type="repeat" description="PPR" evidence="3">
    <location>
        <begin position="210"/>
        <end position="244"/>
    </location>
</feature>
<evidence type="ECO:0000256" key="1">
    <source>
        <dbReference type="ARBA" id="ARBA00007626"/>
    </source>
</evidence>
<accession>A0A7J7LKU0</accession>
<comment type="caution">
    <text evidence="4">The sequence shown here is derived from an EMBL/GenBank/DDBJ whole genome shotgun (WGS) entry which is preliminary data.</text>
</comment>
<dbReference type="NCBIfam" id="TIGR00756">
    <property type="entry name" value="PPR"/>
    <property type="match status" value="8"/>
</dbReference>
<feature type="repeat" description="PPR" evidence="3">
    <location>
        <begin position="280"/>
        <end position="314"/>
    </location>
</feature>
<dbReference type="InterPro" id="IPR002885">
    <property type="entry name" value="PPR_rpt"/>
</dbReference>
<keyword evidence="2" id="KW-0677">Repeat</keyword>
<protein>
    <recommendedName>
        <fullName evidence="6">Pentatricopeptide repeat-containing protein</fullName>
    </recommendedName>
</protein>
<organism evidence="4 5">
    <name type="scientific">Kingdonia uniflora</name>
    <dbReference type="NCBI Taxonomy" id="39325"/>
    <lineage>
        <taxon>Eukaryota</taxon>
        <taxon>Viridiplantae</taxon>
        <taxon>Streptophyta</taxon>
        <taxon>Embryophyta</taxon>
        <taxon>Tracheophyta</taxon>
        <taxon>Spermatophyta</taxon>
        <taxon>Magnoliopsida</taxon>
        <taxon>Ranunculales</taxon>
        <taxon>Circaeasteraceae</taxon>
        <taxon>Kingdonia</taxon>
    </lineage>
</organism>
<sequence>MFTHHLFKPNSIIKNYVINHLLQHPQSLFTPKRSCNCYTQTPSQEDTIIAELILKNNSKTQLVEHCRRTQWSPDLVDRVLKRLWNHGPKAIEFFKFIDRHPSYAHSGSSFDHVIDICGRLRDYKTMWDLVKEMCKRRIGPTPKTFAIVIERFISAGKSDRAVKTFLAMHEYGCPQDLCSFNTLLDLLCKSKRVEMAYGFFKVFRRRFRADTVSYNVIANGWCLIKKTSKALEVLEEMVERGLEPTVSTYNILLKGFFQASQIKQAWDFFLQMKKRGCEIDVVTYTTVIHGFGVAGEIDKAKKIFNEMIKQGCLPTVPTYNALIGVLCKKDDVENAIVVFEEMVRKGYVPNTTTYNVIIRGLCHRGEMDRALDFMGRMKDDECEPNVQTYNIVIRYFCDTGEIEKALEVFENMCNGECLPNLDTYNVLISAMFVRKKADDLLVAGRLLLEMVERGFTPREFTFNRILNGLLVTGNQGFAKEILRVQSQYGKLPRKFKL</sequence>
<evidence type="ECO:0000313" key="5">
    <source>
        <dbReference type="Proteomes" id="UP000541444"/>
    </source>
</evidence>
<dbReference type="InterPro" id="IPR011990">
    <property type="entry name" value="TPR-like_helical_dom_sf"/>
</dbReference>
<feature type="repeat" description="PPR" evidence="3">
    <location>
        <begin position="420"/>
        <end position="457"/>
    </location>
</feature>
<dbReference type="OrthoDB" id="185373at2759"/>
<dbReference type="PANTHER" id="PTHR47941">
    <property type="entry name" value="PENTATRICOPEPTIDE REPEAT-CONTAINING PROTEIN 3, MITOCHONDRIAL"/>
    <property type="match status" value="1"/>
</dbReference>